<feature type="domain" description="Ig-like SoxY" evidence="3">
    <location>
        <begin position="43"/>
        <end position="149"/>
    </location>
</feature>
<evidence type="ECO:0000259" key="3">
    <source>
        <dbReference type="Pfam" id="PF13501"/>
    </source>
</evidence>
<evidence type="ECO:0000259" key="2">
    <source>
        <dbReference type="Pfam" id="PF08770"/>
    </source>
</evidence>
<dbReference type="InterPro" id="IPR013783">
    <property type="entry name" value="Ig-like_fold"/>
</dbReference>
<dbReference type="AlphaFoldDB" id="A0A512IJ08"/>
<accession>A0A512IJ08</accession>
<reference evidence="4 5" key="1">
    <citation type="submission" date="2019-07" db="EMBL/GenBank/DDBJ databases">
        <title>Whole genome shotgun sequence of Methylobacterium haplocladii NBRC 107714.</title>
        <authorList>
            <person name="Hosoyama A."/>
            <person name="Uohara A."/>
            <person name="Ohji S."/>
            <person name="Ichikawa N."/>
        </authorList>
    </citation>
    <scope>NUCLEOTIDE SEQUENCE [LARGE SCALE GENOMIC DNA]</scope>
    <source>
        <strain evidence="4 5">NBRC 107714</strain>
    </source>
</reference>
<feature type="domain" description="Sulphur oxidation protein SoxZ" evidence="2">
    <location>
        <begin position="172"/>
        <end position="264"/>
    </location>
</feature>
<gene>
    <name evidence="4" type="ORF">MHA02_00620</name>
</gene>
<keyword evidence="5" id="KW-1185">Reference proteome</keyword>
<sequence length="271" mass="29342">MKALILALSLSLSATALVAGTAHAAGASDTDQERAERWNDLKKELFAGKTIEPSETMVKIDAPKRAEDAALVPITLTMPEKDKVKSLSLVIDDNPTPYAAHFTFGPAADPGEVKLRVRINNYTNVHAVTETTDGKFYESVGFVKASGGCSAPMGMSDEEAMKGMGDMRMKFGEATPGKPAEATLMIRHPNFSGMQMNQVSRDYTPARYIQKLDVSYGDKLIFHMDGDISIASNPVIHFGFKPEGKGPIKVVASDNQDGRWEKSFEAPSPSN</sequence>
<dbReference type="SUPFAM" id="SSF81296">
    <property type="entry name" value="E set domains"/>
    <property type="match status" value="1"/>
</dbReference>
<protein>
    <submittedName>
        <fullName evidence="4">Quinoprotein dehydrogenase-associated SoxYZ-like carrier</fullName>
    </submittedName>
</protein>
<dbReference type="InterPro" id="IPR030831">
    <property type="entry name" value="Fuse-rel_SoxYZ"/>
</dbReference>
<evidence type="ECO:0000313" key="5">
    <source>
        <dbReference type="Proteomes" id="UP000321258"/>
    </source>
</evidence>
<dbReference type="NCBIfam" id="TIGR04557">
    <property type="entry name" value="fuse_rel_SoxYZ"/>
    <property type="match status" value="1"/>
</dbReference>
<dbReference type="Gene3D" id="2.60.40.2470">
    <property type="entry name" value="SoxY domain"/>
    <property type="match status" value="1"/>
</dbReference>
<dbReference type="InterPro" id="IPR038162">
    <property type="entry name" value="SoxY_sf"/>
</dbReference>
<dbReference type="Pfam" id="PF08770">
    <property type="entry name" value="SoxZ"/>
    <property type="match status" value="1"/>
</dbReference>
<organism evidence="4 5">
    <name type="scientific">Methylobacterium haplocladii</name>
    <dbReference type="NCBI Taxonomy" id="1176176"/>
    <lineage>
        <taxon>Bacteria</taxon>
        <taxon>Pseudomonadati</taxon>
        <taxon>Pseudomonadota</taxon>
        <taxon>Alphaproteobacteria</taxon>
        <taxon>Hyphomicrobiales</taxon>
        <taxon>Methylobacteriaceae</taxon>
        <taxon>Methylobacterium</taxon>
    </lineage>
</organism>
<dbReference type="InterPro" id="IPR032711">
    <property type="entry name" value="SoxY"/>
</dbReference>
<feature type="signal peptide" evidence="1">
    <location>
        <begin position="1"/>
        <end position="24"/>
    </location>
</feature>
<dbReference type="InterPro" id="IPR014756">
    <property type="entry name" value="Ig_E-set"/>
</dbReference>
<dbReference type="Gene3D" id="2.60.40.10">
    <property type="entry name" value="Immunoglobulins"/>
    <property type="match status" value="1"/>
</dbReference>
<dbReference type="Pfam" id="PF13501">
    <property type="entry name" value="SoxY"/>
    <property type="match status" value="1"/>
</dbReference>
<keyword evidence="1" id="KW-0732">Signal</keyword>
<dbReference type="EMBL" id="BJZT01000001">
    <property type="protein sequence ID" value="GEO97674.1"/>
    <property type="molecule type" value="Genomic_DNA"/>
</dbReference>
<evidence type="ECO:0000313" key="4">
    <source>
        <dbReference type="EMBL" id="GEO97674.1"/>
    </source>
</evidence>
<proteinExistence type="predicted"/>
<dbReference type="RefSeq" id="WP_147075976.1">
    <property type="nucleotide sequence ID" value="NZ_BJZT01000001.1"/>
</dbReference>
<dbReference type="Proteomes" id="UP000321258">
    <property type="component" value="Unassembled WGS sequence"/>
</dbReference>
<evidence type="ECO:0000256" key="1">
    <source>
        <dbReference type="SAM" id="SignalP"/>
    </source>
</evidence>
<dbReference type="OrthoDB" id="8538315at2"/>
<dbReference type="InterPro" id="IPR014880">
    <property type="entry name" value="SoxZ_dom"/>
</dbReference>
<name>A0A512IJ08_9HYPH</name>
<comment type="caution">
    <text evidence="4">The sequence shown here is derived from an EMBL/GenBank/DDBJ whole genome shotgun (WGS) entry which is preliminary data.</text>
</comment>
<feature type="chain" id="PRO_5022187141" evidence="1">
    <location>
        <begin position="25"/>
        <end position="271"/>
    </location>
</feature>